<protein>
    <submittedName>
        <fullName evidence="1">Protein serine/threonine kinase</fullName>
    </submittedName>
</protein>
<keyword evidence="1" id="KW-0808">Transferase</keyword>
<name>G2GLD7_9ACTN</name>
<gene>
    <name evidence="1" type="ORF">SZN_31679</name>
</gene>
<proteinExistence type="predicted"/>
<keyword evidence="2" id="KW-1185">Reference proteome</keyword>
<evidence type="ECO:0000313" key="1">
    <source>
        <dbReference type="EMBL" id="EGX55687.1"/>
    </source>
</evidence>
<organism evidence="1 2">
    <name type="scientific">Streptomyces zinciresistens K42</name>
    <dbReference type="NCBI Taxonomy" id="700597"/>
    <lineage>
        <taxon>Bacteria</taxon>
        <taxon>Bacillati</taxon>
        <taxon>Actinomycetota</taxon>
        <taxon>Actinomycetes</taxon>
        <taxon>Kitasatosporales</taxon>
        <taxon>Streptomycetaceae</taxon>
        <taxon>Streptomyces</taxon>
    </lineage>
</organism>
<dbReference type="AlphaFoldDB" id="G2GLD7"/>
<comment type="caution">
    <text evidence="1">The sequence shown here is derived from an EMBL/GenBank/DDBJ whole genome shotgun (WGS) entry which is preliminary data.</text>
</comment>
<evidence type="ECO:0000313" key="2">
    <source>
        <dbReference type="Proteomes" id="UP000004217"/>
    </source>
</evidence>
<dbReference type="GO" id="GO:0016301">
    <property type="term" value="F:kinase activity"/>
    <property type="evidence" value="ECO:0007669"/>
    <property type="project" value="UniProtKB-KW"/>
</dbReference>
<dbReference type="Proteomes" id="UP000004217">
    <property type="component" value="Unassembled WGS sequence"/>
</dbReference>
<keyword evidence="1" id="KW-0418">Kinase</keyword>
<sequence length="96" mass="10432">APDPVCFSIGAGKYNCTVWKQAESFTASGTRVGVLNAGTNYFYCQQNLGRRETSGRWTNVWWAKTDDDSGNTGVYVSDVYIEGGDNDEPVPGLPVC</sequence>
<accession>G2GLD7</accession>
<reference evidence="1 2" key="1">
    <citation type="submission" date="2011-08" db="EMBL/GenBank/DDBJ databases">
        <authorList>
            <person name="Lin Y."/>
            <person name="Hao X."/>
            <person name="Johnstone L."/>
            <person name="Miller S.J."/>
            <person name="Wei G."/>
            <person name="Rensing C."/>
        </authorList>
    </citation>
    <scope>NUCLEOTIDE SEQUENCE [LARGE SCALE GENOMIC DNA]</scope>
    <source>
        <strain evidence="1 2">K42</strain>
    </source>
</reference>
<feature type="non-terminal residue" evidence="1">
    <location>
        <position position="1"/>
    </location>
</feature>
<dbReference type="EMBL" id="AGBF01000203">
    <property type="protein sequence ID" value="EGX55687.1"/>
    <property type="molecule type" value="Genomic_DNA"/>
</dbReference>